<reference evidence="1 2" key="1">
    <citation type="journal article" date="2014" name="Int. J. Syst. Evol. Microbiol.">
        <title>Complete genome sequence of Corynebacterium casei LMG S-19264T (=DSM 44701T), isolated from a smear-ripened cheese.</title>
        <authorList>
            <consortium name="US DOE Joint Genome Institute (JGI-PGF)"/>
            <person name="Walter F."/>
            <person name="Albersmeier A."/>
            <person name="Kalinowski J."/>
            <person name="Ruckert C."/>
        </authorList>
    </citation>
    <scope>NUCLEOTIDE SEQUENCE [LARGE SCALE GENOMIC DNA]</scope>
    <source>
        <strain evidence="1 2">CGMCC 4.7111</strain>
    </source>
</reference>
<proteinExistence type="predicted"/>
<evidence type="ECO:0000313" key="1">
    <source>
        <dbReference type="EMBL" id="GGN88035.1"/>
    </source>
</evidence>
<comment type="caution">
    <text evidence="1">The sequence shown here is derived from an EMBL/GenBank/DDBJ whole genome shotgun (WGS) entry which is preliminary data.</text>
</comment>
<gene>
    <name evidence="1" type="ORF">GCM10011579_081460</name>
</gene>
<protein>
    <submittedName>
        <fullName evidence="1">Uncharacterized protein</fullName>
    </submittedName>
</protein>
<evidence type="ECO:0000313" key="2">
    <source>
        <dbReference type="Proteomes" id="UP000600365"/>
    </source>
</evidence>
<keyword evidence="2" id="KW-1185">Reference proteome</keyword>
<organism evidence="1 2">
    <name type="scientific">Streptomyces albiflavescens</name>
    <dbReference type="NCBI Taxonomy" id="1623582"/>
    <lineage>
        <taxon>Bacteria</taxon>
        <taxon>Bacillati</taxon>
        <taxon>Actinomycetota</taxon>
        <taxon>Actinomycetes</taxon>
        <taxon>Kitasatosporales</taxon>
        <taxon>Streptomycetaceae</taxon>
        <taxon>Streptomyces</taxon>
    </lineage>
</organism>
<dbReference type="AlphaFoldDB" id="A0A917YD20"/>
<dbReference type="RefSeq" id="WP_268240547.1">
    <property type="nucleotide sequence ID" value="NZ_BMMM01000021.1"/>
</dbReference>
<accession>A0A917YD20</accession>
<dbReference type="Proteomes" id="UP000600365">
    <property type="component" value="Unassembled WGS sequence"/>
</dbReference>
<name>A0A917YD20_9ACTN</name>
<sequence length="42" mass="4623">MGVAVRDRLKHVTAEDEKVLRLVGDHLGALASRDLRELGPTQ</sequence>
<dbReference type="EMBL" id="BMMM01000021">
    <property type="protein sequence ID" value="GGN88035.1"/>
    <property type="molecule type" value="Genomic_DNA"/>
</dbReference>